<dbReference type="EMBL" id="JACJLU010000010">
    <property type="protein sequence ID" value="MBM6831981.1"/>
    <property type="molecule type" value="Genomic_DNA"/>
</dbReference>
<sequence>MNDHSLEKEILRLQKEERLLEEENKRLKEILRQNKIVVKQKKKKLSKEQKIQIFMDYFKGREDVFEVRYFSQKKQSYGWALACDLAFDKRRCLRGKIPKACSICKNKQFTLYSKEILTSHFTGINIDYSENYGIGIFPLLSDNTCYFLAMDFDDKNWFENLYCVYQVAKEKGLDALMERSASGEGGHLWLFFEEAIKASLARKLGDTLLQEAIKKNPKLSFASFDRMFPNQDFVPEGGFGNQIALPLRHDAYIHGNSAFIGENQNVLHDPIQSLASIKKISFPQIEMILSQYNEPDYFLDGNQMRFNFHLQEDLVRDLYIIQSNMLKIEKRNLNSTTFNILRRIGSMYNPAYRKLQSLHKPIYYKNTSRILCFYEEDDSYLYLPRGTLEKIRSIFVETTFHIEDQRVNGYPLSVQFKGELYPSQKKAADQLMRYEMGILKARPGFGKTVVGIYILSQFQVSTLIIVHTKDLQKQWKKRLEDFLIVPQMIKKKDSYICLYNGNSKQLNHHIDVATAASLTRAEDLEAILDEYGLILVDECHRAASDTFTHILRNSRSKRIYGLSATPNRQDQLDKVVNMFCGKIRYEVQSRDQNHDFEKLLIPRMTNSLILDKEMNFTQICSEYVKDMSRNKLIFEDVIKEFENYSKIILLSERKEHLKLLYEMFLHVTDQVYLLTGDMKNKDRNQVMEEIRSMDSSDRFILLATSKLLGEGFDLPSLNTLFLVMPISDKNRIIQYTGRIERNEKGKEIVTVYDYLDVQIPMMQSMYYKRLKQYEKEGYRIKESQEEVSIHQVLFDKERALSILKMDIEQSKHEIIFFCTQVLLSKVKQAFVQLQAEYSKGIKIYFVLSKKYKEKQEILNYLRGLGGRVLFSDHNKHFVIIDRKIVWNGNFDVFGYTKSDSYAIRILDSTLIDEVLQELDPSKNKRQNSQEITLF</sequence>
<dbReference type="Pfam" id="PF22548">
    <property type="entry name" value="AEP-TOTE"/>
    <property type="match status" value="1"/>
</dbReference>
<dbReference type="InterPro" id="IPR027417">
    <property type="entry name" value="P-loop_NTPase"/>
</dbReference>
<dbReference type="PANTHER" id="PTHR47396">
    <property type="entry name" value="TYPE I RESTRICTION ENZYME ECOKI R PROTEIN"/>
    <property type="match status" value="1"/>
</dbReference>
<keyword evidence="4" id="KW-0378">Hydrolase</keyword>
<keyword evidence="4" id="KW-0347">Helicase</keyword>
<dbReference type="InterPro" id="IPR054347">
    <property type="entry name" value="TOTE_primase"/>
</dbReference>
<dbReference type="InterPro" id="IPR006935">
    <property type="entry name" value="Helicase/UvrB_N"/>
</dbReference>
<evidence type="ECO:0000313" key="5">
    <source>
        <dbReference type="Proteomes" id="UP000775500"/>
    </source>
</evidence>
<gene>
    <name evidence="4" type="ORF">H5982_07690</name>
</gene>
<dbReference type="PANTHER" id="PTHR47396:SF1">
    <property type="entry name" value="ATP-DEPENDENT HELICASE IRC3-RELATED"/>
    <property type="match status" value="1"/>
</dbReference>
<dbReference type="CDD" id="cd18785">
    <property type="entry name" value="SF2_C"/>
    <property type="match status" value="1"/>
</dbReference>
<evidence type="ECO:0000259" key="3">
    <source>
        <dbReference type="PROSITE" id="PS51194"/>
    </source>
</evidence>
<dbReference type="Gene3D" id="3.40.50.300">
    <property type="entry name" value="P-loop containing nucleotide triphosphate hydrolases"/>
    <property type="match status" value="2"/>
</dbReference>
<dbReference type="Pfam" id="PF00271">
    <property type="entry name" value="Helicase_C"/>
    <property type="match status" value="1"/>
</dbReference>
<dbReference type="GO" id="GO:0004386">
    <property type="term" value="F:helicase activity"/>
    <property type="evidence" value="ECO:0007669"/>
    <property type="project" value="UniProtKB-KW"/>
</dbReference>
<dbReference type="SMART" id="SM00487">
    <property type="entry name" value="DEXDc"/>
    <property type="match status" value="1"/>
</dbReference>
<comment type="caution">
    <text evidence="4">The sequence shown here is derived from an EMBL/GenBank/DDBJ whole genome shotgun (WGS) entry which is preliminary data.</text>
</comment>
<organism evidence="4 5">
    <name type="scientific">Faecalicoccus acidiformans</name>
    <dbReference type="NCBI Taxonomy" id="915173"/>
    <lineage>
        <taxon>Bacteria</taxon>
        <taxon>Bacillati</taxon>
        <taxon>Bacillota</taxon>
        <taxon>Erysipelotrichia</taxon>
        <taxon>Erysipelotrichales</taxon>
        <taxon>Erysipelotrichaceae</taxon>
        <taxon>Faecalicoccus</taxon>
    </lineage>
</organism>
<evidence type="ECO:0000313" key="4">
    <source>
        <dbReference type="EMBL" id="MBM6831981.1"/>
    </source>
</evidence>
<dbReference type="InterPro" id="IPR001650">
    <property type="entry name" value="Helicase_C-like"/>
</dbReference>
<dbReference type="CDD" id="cd17926">
    <property type="entry name" value="DEXHc_RE"/>
    <property type="match status" value="1"/>
</dbReference>
<reference evidence="4 5" key="1">
    <citation type="journal article" date="2021" name="Sci. Rep.">
        <title>The distribution of antibiotic resistance genes in chicken gut microbiota commensals.</title>
        <authorList>
            <person name="Juricova H."/>
            <person name="Matiasovicova J."/>
            <person name="Kubasova T."/>
            <person name="Cejkova D."/>
            <person name="Rychlik I."/>
        </authorList>
    </citation>
    <scope>NUCLEOTIDE SEQUENCE [LARGE SCALE GENOMIC DNA]</scope>
    <source>
        <strain evidence="4 5">An423</strain>
    </source>
</reference>
<protein>
    <submittedName>
        <fullName evidence="4">DEAD/DEAH box helicase family protein</fullName>
    </submittedName>
</protein>
<evidence type="ECO:0000256" key="1">
    <source>
        <dbReference type="SAM" id="Coils"/>
    </source>
</evidence>
<keyword evidence="4" id="KW-0067">ATP-binding</keyword>
<dbReference type="InterPro" id="IPR014001">
    <property type="entry name" value="Helicase_ATP-bd"/>
</dbReference>
<feature type="domain" description="Helicase ATP-binding" evidence="2">
    <location>
        <begin position="428"/>
        <end position="584"/>
    </location>
</feature>
<dbReference type="PROSITE" id="PS51194">
    <property type="entry name" value="HELICASE_CTER"/>
    <property type="match status" value="1"/>
</dbReference>
<feature type="coiled-coil region" evidence="1">
    <location>
        <begin position="3"/>
        <end position="48"/>
    </location>
</feature>
<dbReference type="PROSITE" id="PS51192">
    <property type="entry name" value="HELICASE_ATP_BIND_1"/>
    <property type="match status" value="1"/>
</dbReference>
<dbReference type="SUPFAM" id="SSF52540">
    <property type="entry name" value="P-loop containing nucleoside triphosphate hydrolases"/>
    <property type="match status" value="1"/>
</dbReference>
<name>A0ABS2FRM7_9FIRM</name>
<accession>A0ABS2FRM7</accession>
<keyword evidence="1" id="KW-0175">Coiled coil</keyword>
<keyword evidence="4" id="KW-0547">Nucleotide-binding</keyword>
<dbReference type="Proteomes" id="UP000775500">
    <property type="component" value="Unassembled WGS sequence"/>
</dbReference>
<proteinExistence type="predicted"/>
<feature type="domain" description="Helicase C-terminal" evidence="3">
    <location>
        <begin position="633"/>
        <end position="788"/>
    </location>
</feature>
<dbReference type="InterPro" id="IPR050742">
    <property type="entry name" value="Helicase_Restrict-Modif_Enz"/>
</dbReference>
<dbReference type="Pfam" id="PF04851">
    <property type="entry name" value="ResIII"/>
    <property type="match status" value="1"/>
</dbReference>
<evidence type="ECO:0000259" key="2">
    <source>
        <dbReference type="PROSITE" id="PS51192"/>
    </source>
</evidence>
<keyword evidence="5" id="KW-1185">Reference proteome</keyword>
<dbReference type="RefSeq" id="WP_204686276.1">
    <property type="nucleotide sequence ID" value="NZ_JACJLU010000010.1"/>
</dbReference>